<evidence type="ECO:0000313" key="2">
    <source>
        <dbReference type="EMBL" id="VVV68800.1"/>
    </source>
</evidence>
<protein>
    <recommendedName>
        <fullName evidence="1">RNase H type-1 domain-containing protein</fullName>
    </recommendedName>
</protein>
<dbReference type="InterPro" id="IPR002156">
    <property type="entry name" value="RNaseH_domain"/>
</dbReference>
<proteinExistence type="predicted"/>
<dbReference type="GO" id="GO:0004523">
    <property type="term" value="F:RNA-DNA hybrid ribonuclease activity"/>
    <property type="evidence" value="ECO:0007669"/>
    <property type="project" value="InterPro"/>
</dbReference>
<dbReference type="Pfam" id="PF13456">
    <property type="entry name" value="RVT_3"/>
    <property type="match status" value="1"/>
</dbReference>
<dbReference type="Gramene" id="NC11G0017430.1">
    <property type="protein sequence ID" value="NC11G0017430.1:cds"/>
    <property type="gene ID" value="NC11G0017430"/>
</dbReference>
<feature type="domain" description="RNase H type-1" evidence="1">
    <location>
        <begin position="1"/>
        <end position="124"/>
    </location>
</feature>
<dbReference type="PANTHER" id="PTHR48475">
    <property type="entry name" value="RIBONUCLEASE H"/>
    <property type="match status" value="1"/>
</dbReference>
<organism evidence="2">
    <name type="scientific">Nymphaea colorata</name>
    <name type="common">pocket water lily</name>
    <dbReference type="NCBI Taxonomy" id="210225"/>
    <lineage>
        <taxon>Eukaryota</taxon>
        <taxon>Viridiplantae</taxon>
        <taxon>Streptophyta</taxon>
        <taxon>Embryophyta</taxon>
        <taxon>Tracheophyta</taxon>
        <taxon>Spermatophyta</taxon>
        <taxon>Magnoliopsida</taxon>
        <taxon>Nymphaeales</taxon>
        <taxon>Nymphaeaceae</taxon>
        <taxon>Nymphaea</taxon>
    </lineage>
</organism>
<name>A0A5K0XSX5_9MAGN</name>
<gene>
    <name evidence="2" type="ORF">NYM_LOCUS5950</name>
</gene>
<dbReference type="Gene3D" id="3.30.420.10">
    <property type="entry name" value="Ribonuclease H-like superfamily/Ribonuclease H"/>
    <property type="match status" value="1"/>
</dbReference>
<evidence type="ECO:0000259" key="1">
    <source>
        <dbReference type="PROSITE" id="PS50879"/>
    </source>
</evidence>
<dbReference type="EMBL" id="LR721776">
    <property type="protein sequence ID" value="VVV68800.1"/>
    <property type="molecule type" value="Genomic_DNA"/>
</dbReference>
<dbReference type="PANTHER" id="PTHR48475:SF1">
    <property type="entry name" value="RNASE H TYPE-1 DOMAIN-CONTAINING PROTEIN"/>
    <property type="match status" value="1"/>
</dbReference>
<sequence>MYFDGSKNVIGAGISILLITLEYEMILYSLELDFPCTHNMAKYEALMQELRSLFSFQVKMVNVFGNSQLIINQVNGKWQVKDEKFVPYQEITTLVICQFEEVHLAHIKREGNHIADGLASIGSPITFRTNEAIRSFEIERMKHLAFETMTHVHHIQEGNAP</sequence>
<dbReference type="InterPro" id="IPR036397">
    <property type="entry name" value="RNaseH_sf"/>
</dbReference>
<dbReference type="InterPro" id="IPR012337">
    <property type="entry name" value="RNaseH-like_sf"/>
</dbReference>
<accession>A0A5K0XSX5</accession>
<dbReference type="SUPFAM" id="SSF53098">
    <property type="entry name" value="Ribonuclease H-like"/>
    <property type="match status" value="1"/>
</dbReference>
<dbReference type="CDD" id="cd09279">
    <property type="entry name" value="RNase_HI_like"/>
    <property type="match status" value="1"/>
</dbReference>
<dbReference type="GO" id="GO:0003676">
    <property type="term" value="F:nucleic acid binding"/>
    <property type="evidence" value="ECO:0007669"/>
    <property type="project" value="InterPro"/>
</dbReference>
<reference evidence="2" key="1">
    <citation type="submission" date="2019-09" db="EMBL/GenBank/DDBJ databases">
        <authorList>
            <person name="Zhang L."/>
        </authorList>
    </citation>
    <scope>NUCLEOTIDE SEQUENCE</scope>
</reference>
<dbReference type="PROSITE" id="PS50879">
    <property type="entry name" value="RNASE_H_1"/>
    <property type="match status" value="1"/>
</dbReference>
<dbReference type="AlphaFoldDB" id="A0A5K0XSX5"/>